<evidence type="ECO:0000256" key="1">
    <source>
        <dbReference type="SAM" id="MobiDB-lite"/>
    </source>
</evidence>
<dbReference type="Proteomes" id="UP000299102">
    <property type="component" value="Unassembled WGS sequence"/>
</dbReference>
<comment type="caution">
    <text evidence="2">The sequence shown here is derived from an EMBL/GenBank/DDBJ whole genome shotgun (WGS) entry which is preliminary data.</text>
</comment>
<sequence length="337" mass="37975">METESEEMSVDGSRTEARLSFSIESLLSDKFERSKGKDDTVNRCDTDDSTANKASGSELNSDAEDDSASVASNEHVDVENGDDVAAGCRNDYSQSAWALAPPAPGVNLALVNKYVLIPRRSRKNGTEVLPKDIRPLNYVGMTMFGTKLKTIRAVILSSIMTDVDSLLWPDLIRNLLFGVSIMARCAKTDTAGEMAKKKLLYRLISQASRTGPRPRRNVDVRRRWLSVPFAALRVYLHSKRMNTVEWKIQIGVQNWTGIEIENVDLNLLRVKRAVVKSLHLRLHENRRHDRDWNVQRAEPRAGDEGRQGSFGRPEIIESMYSMFTWAEPWAVDVLVVV</sequence>
<organism evidence="2 3">
    <name type="scientific">Eumeta variegata</name>
    <name type="common">Bagworm moth</name>
    <name type="synonym">Eumeta japonica</name>
    <dbReference type="NCBI Taxonomy" id="151549"/>
    <lineage>
        <taxon>Eukaryota</taxon>
        <taxon>Metazoa</taxon>
        <taxon>Ecdysozoa</taxon>
        <taxon>Arthropoda</taxon>
        <taxon>Hexapoda</taxon>
        <taxon>Insecta</taxon>
        <taxon>Pterygota</taxon>
        <taxon>Neoptera</taxon>
        <taxon>Endopterygota</taxon>
        <taxon>Lepidoptera</taxon>
        <taxon>Glossata</taxon>
        <taxon>Ditrysia</taxon>
        <taxon>Tineoidea</taxon>
        <taxon>Psychidae</taxon>
        <taxon>Oiketicinae</taxon>
        <taxon>Eumeta</taxon>
    </lineage>
</organism>
<feature type="compositionally biased region" description="Polar residues" evidence="1">
    <location>
        <begin position="49"/>
        <end position="60"/>
    </location>
</feature>
<protein>
    <submittedName>
        <fullName evidence="2">Uncharacterized protein</fullName>
    </submittedName>
</protein>
<evidence type="ECO:0000313" key="2">
    <source>
        <dbReference type="EMBL" id="GBP37232.1"/>
    </source>
</evidence>
<dbReference type="EMBL" id="BGZK01000331">
    <property type="protein sequence ID" value="GBP37232.1"/>
    <property type="molecule type" value="Genomic_DNA"/>
</dbReference>
<keyword evidence="3" id="KW-1185">Reference proteome</keyword>
<proteinExistence type="predicted"/>
<name>A0A4C1VFY4_EUMVA</name>
<evidence type="ECO:0000313" key="3">
    <source>
        <dbReference type="Proteomes" id="UP000299102"/>
    </source>
</evidence>
<gene>
    <name evidence="2" type="ORF">EVAR_35665_1</name>
</gene>
<accession>A0A4C1VFY4</accession>
<dbReference type="AlphaFoldDB" id="A0A4C1VFY4"/>
<reference evidence="2 3" key="1">
    <citation type="journal article" date="2019" name="Commun. Biol.">
        <title>The bagworm genome reveals a unique fibroin gene that provides high tensile strength.</title>
        <authorList>
            <person name="Kono N."/>
            <person name="Nakamura H."/>
            <person name="Ohtoshi R."/>
            <person name="Tomita M."/>
            <person name="Numata K."/>
            <person name="Arakawa K."/>
        </authorList>
    </citation>
    <scope>NUCLEOTIDE SEQUENCE [LARGE SCALE GENOMIC DNA]</scope>
</reference>
<feature type="compositionally biased region" description="Basic and acidic residues" evidence="1">
    <location>
        <begin position="32"/>
        <end position="46"/>
    </location>
</feature>
<feature type="region of interest" description="Disordered" evidence="1">
    <location>
        <begin position="32"/>
        <end position="76"/>
    </location>
</feature>